<proteinExistence type="predicted"/>
<evidence type="ECO:0008006" key="4">
    <source>
        <dbReference type="Google" id="ProtNLM"/>
    </source>
</evidence>
<keyword evidence="1" id="KW-1133">Transmembrane helix</keyword>
<dbReference type="Proteomes" id="UP001208689">
    <property type="component" value="Chromosome"/>
</dbReference>
<organism evidence="2 3">
    <name type="scientific">Candidatus Lokiarchaeum ossiferum</name>
    <dbReference type="NCBI Taxonomy" id="2951803"/>
    <lineage>
        <taxon>Archaea</taxon>
        <taxon>Promethearchaeati</taxon>
        <taxon>Promethearchaeota</taxon>
        <taxon>Promethearchaeia</taxon>
        <taxon>Promethearchaeales</taxon>
        <taxon>Promethearchaeaceae</taxon>
        <taxon>Candidatus Lokiarchaeum</taxon>
    </lineage>
</organism>
<dbReference type="EMBL" id="CP104013">
    <property type="protein sequence ID" value="UYP47743.1"/>
    <property type="molecule type" value="Genomic_DNA"/>
</dbReference>
<keyword evidence="1" id="KW-0472">Membrane</keyword>
<evidence type="ECO:0000256" key="1">
    <source>
        <dbReference type="SAM" id="Phobius"/>
    </source>
</evidence>
<keyword evidence="1" id="KW-0812">Transmembrane</keyword>
<gene>
    <name evidence="2" type="ORF">NEF87_004028</name>
</gene>
<feature type="transmembrane region" description="Helical" evidence="1">
    <location>
        <begin position="12"/>
        <end position="34"/>
    </location>
</feature>
<feature type="transmembrane region" description="Helical" evidence="1">
    <location>
        <begin position="46"/>
        <end position="64"/>
    </location>
</feature>
<evidence type="ECO:0000313" key="3">
    <source>
        <dbReference type="Proteomes" id="UP001208689"/>
    </source>
</evidence>
<feature type="transmembrane region" description="Helical" evidence="1">
    <location>
        <begin position="185"/>
        <end position="204"/>
    </location>
</feature>
<keyword evidence="3" id="KW-1185">Reference proteome</keyword>
<feature type="transmembrane region" description="Helical" evidence="1">
    <location>
        <begin position="210"/>
        <end position="227"/>
    </location>
</feature>
<reference evidence="2" key="1">
    <citation type="submission" date="2022-09" db="EMBL/GenBank/DDBJ databases">
        <title>Actin cytoskeleton and complex cell architecture in an #Asgard archaeon.</title>
        <authorList>
            <person name="Ponce Toledo R.I."/>
            <person name="Schleper C."/>
            <person name="Rodrigues Oliveira T."/>
            <person name="Wollweber F."/>
            <person name="Xu J."/>
            <person name="Rittmann S."/>
            <person name="Klingl A."/>
            <person name="Pilhofer M."/>
        </authorList>
    </citation>
    <scope>NUCLEOTIDE SEQUENCE</scope>
    <source>
        <strain evidence="2">B-35</strain>
    </source>
</reference>
<feature type="transmembrane region" description="Helical" evidence="1">
    <location>
        <begin position="84"/>
        <end position="103"/>
    </location>
</feature>
<evidence type="ECO:0000313" key="2">
    <source>
        <dbReference type="EMBL" id="UYP47743.1"/>
    </source>
</evidence>
<name>A0ABY6HW35_9ARCH</name>
<sequence>MADILPVPETLIFFHGLLKLIIGVVALIYAFLLIPKYKQKKSKITIFLLFTYIFTSLGMIFSGFDNFLGWDDLLGENTWLGFGFSQIFVGCANTAFIALYLEIFRVKENWNTSHYILWASYAILMLGSSTLIMTYYSFHWPRVILLQNVIFLLLSILCFGLWTISSTRILHRMDDAKYKTKFRSFQLMGISFILLFILFTLANLSDSPSFFTWFASFFMMLGFYFSYRGFLHS</sequence>
<accession>A0ABY6HW35</accession>
<protein>
    <recommendedName>
        <fullName evidence="4">DUF998 domain-containing protein</fullName>
    </recommendedName>
</protein>
<feature type="transmembrane region" description="Helical" evidence="1">
    <location>
        <begin position="115"/>
        <end position="138"/>
    </location>
</feature>
<feature type="transmembrane region" description="Helical" evidence="1">
    <location>
        <begin position="144"/>
        <end position="164"/>
    </location>
</feature>